<dbReference type="RefSeq" id="WP_058582588.1">
    <property type="nucleotide sequence ID" value="NZ_LOPU01000029.1"/>
</dbReference>
<evidence type="ECO:0000259" key="3">
    <source>
        <dbReference type="Pfam" id="PF04967"/>
    </source>
</evidence>
<dbReference type="AlphaFoldDB" id="A0A0W1R883"/>
<dbReference type="Pfam" id="PF04967">
    <property type="entry name" value="HTH_10"/>
    <property type="match status" value="1"/>
</dbReference>
<sequence length="222" mass="24453">MSVNVTFTVPTQACALGRSIGDDPETRIEIDRIVPTDDTVMPFFWVLNGESDAFASSAEREPAIDHITIVDRVENGALLSARWNHEAAGTFRGIVQNDGTLLDARANTVEWEFSVRFADGDRAASFTQFCRENEIPISLTRVSGSANRRGDSLGDMTPEQREAMAVAYRTGYFDEPRRITLDELAARFDISPRAVAGRLRRGQARLIEATGLADSTQTDPAK</sequence>
<dbReference type="InterPro" id="IPR007050">
    <property type="entry name" value="HTH_bacterioopsin"/>
</dbReference>
<dbReference type="OrthoDB" id="156233at2157"/>
<evidence type="ECO:0000313" key="6">
    <source>
        <dbReference type="Proteomes" id="UP000054387"/>
    </source>
</evidence>
<keyword evidence="2" id="KW-0804">Transcription</keyword>
<name>A0A0W1R883_9EURY</name>
<evidence type="ECO:0000256" key="1">
    <source>
        <dbReference type="ARBA" id="ARBA00023015"/>
    </source>
</evidence>
<feature type="domain" description="HTH bat-type" evidence="3">
    <location>
        <begin position="156"/>
        <end position="208"/>
    </location>
</feature>
<dbReference type="Proteomes" id="UP000054387">
    <property type="component" value="Unassembled WGS sequence"/>
</dbReference>
<dbReference type="PANTHER" id="PTHR34236">
    <property type="entry name" value="DIMETHYL SULFOXIDE REDUCTASE TRANSCRIPTIONAL ACTIVATOR"/>
    <property type="match status" value="1"/>
</dbReference>
<evidence type="ECO:0000313" key="5">
    <source>
        <dbReference type="EMBL" id="KTG09436.1"/>
    </source>
</evidence>
<dbReference type="EMBL" id="LOPU01000029">
    <property type="protein sequence ID" value="KTG09436.1"/>
    <property type="molecule type" value="Genomic_DNA"/>
</dbReference>
<evidence type="ECO:0000259" key="4">
    <source>
        <dbReference type="Pfam" id="PF15915"/>
    </source>
</evidence>
<keyword evidence="1" id="KW-0805">Transcription regulation</keyword>
<proteinExistence type="predicted"/>
<protein>
    <submittedName>
        <fullName evidence="5">Bacterio-opsin activator</fullName>
    </submittedName>
</protein>
<feature type="domain" description="Bacterioopsin transcriptional activator GAF and HTH associated" evidence="4">
    <location>
        <begin position="3"/>
        <end position="139"/>
    </location>
</feature>
<dbReference type="STRING" id="1514971.AUR64_16800"/>
<keyword evidence="6" id="KW-1185">Reference proteome</keyword>
<organism evidence="5 6">
    <name type="scientific">Haloprofundus marisrubri</name>
    <dbReference type="NCBI Taxonomy" id="1514971"/>
    <lineage>
        <taxon>Archaea</taxon>
        <taxon>Methanobacteriati</taxon>
        <taxon>Methanobacteriota</taxon>
        <taxon>Stenosarchaea group</taxon>
        <taxon>Halobacteria</taxon>
        <taxon>Halobacteriales</taxon>
        <taxon>Haloferacaceae</taxon>
        <taxon>Haloprofundus</taxon>
    </lineage>
</organism>
<dbReference type="Pfam" id="PF15915">
    <property type="entry name" value="BAT"/>
    <property type="match status" value="1"/>
</dbReference>
<dbReference type="PANTHER" id="PTHR34236:SF1">
    <property type="entry name" value="DIMETHYL SULFOXIDE REDUCTASE TRANSCRIPTIONAL ACTIVATOR"/>
    <property type="match status" value="1"/>
</dbReference>
<dbReference type="InterPro" id="IPR031803">
    <property type="entry name" value="BAT_GAF/HTH-assoc"/>
</dbReference>
<accession>A0A0W1R883</accession>
<evidence type="ECO:0000256" key="2">
    <source>
        <dbReference type="ARBA" id="ARBA00023163"/>
    </source>
</evidence>
<comment type="caution">
    <text evidence="5">The sequence shown here is derived from an EMBL/GenBank/DDBJ whole genome shotgun (WGS) entry which is preliminary data.</text>
</comment>
<gene>
    <name evidence="5" type="ORF">AUR64_16800</name>
</gene>
<reference evidence="5 6" key="1">
    <citation type="submission" date="2015-12" db="EMBL/GenBank/DDBJ databases">
        <title>Haloprofundus marisrubri gen. nov., sp. nov., an extremely halophilic archaeon isolated from the Discovery deep brine-seawater interface in the Red Sea.</title>
        <authorList>
            <person name="Zhang G."/>
            <person name="Stingl U."/>
            <person name="Rashid M."/>
        </authorList>
    </citation>
    <scope>NUCLEOTIDE SEQUENCE [LARGE SCALE GENOMIC DNA]</scope>
    <source>
        <strain evidence="5 6">SB9</strain>
    </source>
</reference>